<feature type="transmembrane region" description="Helical" evidence="1">
    <location>
        <begin position="14"/>
        <end position="35"/>
    </location>
</feature>
<name>A0A2A7B3Z9_9FIRM</name>
<dbReference type="PANTHER" id="PTHR45138">
    <property type="entry name" value="REGULATORY COMPONENTS OF SENSORY TRANSDUCTION SYSTEM"/>
    <property type="match status" value="1"/>
</dbReference>
<dbReference type="GO" id="GO:0052621">
    <property type="term" value="F:diguanylate cyclase activity"/>
    <property type="evidence" value="ECO:0007669"/>
    <property type="project" value="TreeGrafter"/>
</dbReference>
<dbReference type="Proteomes" id="UP000220904">
    <property type="component" value="Unassembled WGS sequence"/>
</dbReference>
<dbReference type="SUPFAM" id="SSF55073">
    <property type="entry name" value="Nucleotide cyclase"/>
    <property type="match status" value="1"/>
</dbReference>
<feature type="transmembrane region" description="Helical" evidence="1">
    <location>
        <begin position="186"/>
        <end position="204"/>
    </location>
</feature>
<sequence>MIYTKGGDRMSREIVNSVLLLWGSLFCAVSSLYFWITKNYRTEKRGWIYRMQVSTSVLLFCDAMTNLFRGRPDLLGFWMVRISNFFNFFLVELTLLFFHYYICAMLLTPEENAALKRVKAVRAICCVGLALVVVSQFTGLYYTFDASNVYHRTAWYPISMIVPVVAMALDGSLLLQYRVRISRGMFLATGSYLVLPLLAISIQIVHYGLALVDLAIGAAMVLMFLVSIKEQNEEMLRLETSRAHLAEKLDIATVLNRCVEKLSGGGHDLDKATHDLLGVINDYFCADRSYVYELNAANGIAVNTHEFVRDGVSAEKDNLQKVPVEIIASWLEAFERDGIYFMEDVGQVKGTELYAMMRQQNVQRLLAVPLRRETRIIGFLGVDNPREHSHDPTLLSSLQFFVTNSLEQKKVQEKLYRLSYRDTLTGLDNRNRYMELLEAGKENALKQVGGIYMDLNGLKRCNDCFGHAAGDALICRAADALNDVFPGEACRIGGDEFVVICCPVTQEKFEQQVEALRAALVRHQVDAAIGSFWQSLVEDLPAFLREADDRMYREKERQKRAARPSV</sequence>
<dbReference type="GO" id="GO:0005886">
    <property type="term" value="C:plasma membrane"/>
    <property type="evidence" value="ECO:0007669"/>
    <property type="project" value="TreeGrafter"/>
</dbReference>
<dbReference type="InterPro" id="IPR029016">
    <property type="entry name" value="GAF-like_dom_sf"/>
</dbReference>
<keyword evidence="1" id="KW-0812">Transmembrane</keyword>
<dbReference type="CDD" id="cd01949">
    <property type="entry name" value="GGDEF"/>
    <property type="match status" value="1"/>
</dbReference>
<gene>
    <name evidence="3" type="ORF">CHR60_13625</name>
</gene>
<dbReference type="PROSITE" id="PS50887">
    <property type="entry name" value="GGDEF"/>
    <property type="match status" value="1"/>
</dbReference>
<proteinExistence type="predicted"/>
<dbReference type="EMBL" id="NOUV01000019">
    <property type="protein sequence ID" value="PDX86038.1"/>
    <property type="molecule type" value="Genomic_DNA"/>
</dbReference>
<protein>
    <recommendedName>
        <fullName evidence="2">GGDEF domain-containing protein</fullName>
    </recommendedName>
</protein>
<dbReference type="GO" id="GO:1902201">
    <property type="term" value="P:negative regulation of bacterial-type flagellum-dependent cell motility"/>
    <property type="evidence" value="ECO:0007669"/>
    <property type="project" value="TreeGrafter"/>
</dbReference>
<feature type="transmembrane region" description="Helical" evidence="1">
    <location>
        <begin position="47"/>
        <end position="68"/>
    </location>
</feature>
<feature type="transmembrane region" description="Helical" evidence="1">
    <location>
        <begin position="120"/>
        <end position="142"/>
    </location>
</feature>
<dbReference type="InterPro" id="IPR050469">
    <property type="entry name" value="Diguanylate_Cyclase"/>
</dbReference>
<dbReference type="Gene3D" id="3.30.450.40">
    <property type="match status" value="1"/>
</dbReference>
<dbReference type="InterPro" id="IPR029787">
    <property type="entry name" value="Nucleotide_cyclase"/>
</dbReference>
<keyword evidence="1" id="KW-0472">Membrane</keyword>
<dbReference type="SMART" id="SM00267">
    <property type="entry name" value="GGDEF"/>
    <property type="match status" value="1"/>
</dbReference>
<dbReference type="Gene3D" id="3.30.70.270">
    <property type="match status" value="1"/>
</dbReference>
<evidence type="ECO:0000313" key="4">
    <source>
        <dbReference type="Proteomes" id="UP000220904"/>
    </source>
</evidence>
<evidence type="ECO:0000313" key="3">
    <source>
        <dbReference type="EMBL" id="PDX86038.1"/>
    </source>
</evidence>
<dbReference type="GO" id="GO:0043709">
    <property type="term" value="P:cell adhesion involved in single-species biofilm formation"/>
    <property type="evidence" value="ECO:0007669"/>
    <property type="project" value="TreeGrafter"/>
</dbReference>
<dbReference type="InterPro" id="IPR043128">
    <property type="entry name" value="Rev_trsase/Diguanyl_cyclase"/>
</dbReference>
<dbReference type="SUPFAM" id="SSF55781">
    <property type="entry name" value="GAF domain-like"/>
    <property type="match status" value="1"/>
</dbReference>
<feature type="transmembrane region" description="Helical" evidence="1">
    <location>
        <begin position="88"/>
        <end position="108"/>
    </location>
</feature>
<keyword evidence="1" id="KW-1133">Transmembrane helix</keyword>
<dbReference type="AlphaFoldDB" id="A0A2A7B3Z9"/>
<dbReference type="OrthoDB" id="9801014at2"/>
<feature type="transmembrane region" description="Helical" evidence="1">
    <location>
        <begin position="210"/>
        <end position="228"/>
    </location>
</feature>
<feature type="domain" description="GGDEF" evidence="2">
    <location>
        <begin position="446"/>
        <end position="566"/>
    </location>
</feature>
<comment type="caution">
    <text evidence="3">The sequence shown here is derived from an EMBL/GenBank/DDBJ whole genome shotgun (WGS) entry which is preliminary data.</text>
</comment>
<reference evidence="3 4" key="1">
    <citation type="journal article" date="2017" name="Front. Microbiol.">
        <title>New Insights into the Diversity of the Genus Faecalibacterium.</title>
        <authorList>
            <person name="Benevides L."/>
            <person name="Burman S."/>
            <person name="Martin R."/>
            <person name="Robert V."/>
            <person name="Thomas M."/>
            <person name="Miquel S."/>
            <person name="Chain F."/>
            <person name="Sokol H."/>
            <person name="Bermudez-Humaran L.G."/>
            <person name="Morrison M."/>
            <person name="Langella P."/>
            <person name="Azevedo V.A."/>
            <person name="Chatel J.M."/>
            <person name="Soares S."/>
        </authorList>
    </citation>
    <scope>NUCLEOTIDE SEQUENCE [LARGE SCALE GENOMIC DNA]</scope>
    <source>
        <strain evidence="3 4">AHMP21</strain>
    </source>
</reference>
<organism evidence="3 4">
    <name type="scientific">Faecalibacterium prausnitzii</name>
    <dbReference type="NCBI Taxonomy" id="853"/>
    <lineage>
        <taxon>Bacteria</taxon>
        <taxon>Bacillati</taxon>
        <taxon>Bacillota</taxon>
        <taxon>Clostridia</taxon>
        <taxon>Eubacteriales</taxon>
        <taxon>Oscillospiraceae</taxon>
        <taxon>Faecalibacterium</taxon>
    </lineage>
</organism>
<evidence type="ECO:0000259" key="2">
    <source>
        <dbReference type="PROSITE" id="PS50887"/>
    </source>
</evidence>
<dbReference type="Pfam" id="PF00990">
    <property type="entry name" value="GGDEF"/>
    <property type="match status" value="1"/>
</dbReference>
<dbReference type="InterPro" id="IPR000160">
    <property type="entry name" value="GGDEF_dom"/>
</dbReference>
<accession>A0A2A7B3Z9</accession>
<feature type="transmembrane region" description="Helical" evidence="1">
    <location>
        <begin position="154"/>
        <end position="174"/>
    </location>
</feature>
<dbReference type="NCBIfam" id="TIGR00254">
    <property type="entry name" value="GGDEF"/>
    <property type="match status" value="1"/>
</dbReference>
<dbReference type="PANTHER" id="PTHR45138:SF9">
    <property type="entry name" value="DIGUANYLATE CYCLASE DGCM-RELATED"/>
    <property type="match status" value="1"/>
</dbReference>
<evidence type="ECO:0000256" key="1">
    <source>
        <dbReference type="SAM" id="Phobius"/>
    </source>
</evidence>